<dbReference type="SUPFAM" id="SSF55008">
    <property type="entry name" value="HMA, heavy metal-associated domain"/>
    <property type="match status" value="1"/>
</dbReference>
<evidence type="ECO:0000256" key="2">
    <source>
        <dbReference type="SAM" id="MobiDB-lite"/>
    </source>
</evidence>
<feature type="domain" description="HMA" evidence="3">
    <location>
        <begin position="57"/>
        <end position="124"/>
    </location>
</feature>
<dbReference type="PROSITE" id="PS50846">
    <property type="entry name" value="HMA_2"/>
    <property type="match status" value="1"/>
</dbReference>
<keyword evidence="1" id="KW-0479">Metal-binding</keyword>
<reference evidence="4" key="1">
    <citation type="submission" date="2020-05" db="EMBL/GenBank/DDBJ databases">
        <title>WGS assembly of Panicum virgatum.</title>
        <authorList>
            <person name="Lovell J.T."/>
            <person name="Jenkins J."/>
            <person name="Shu S."/>
            <person name="Juenger T.E."/>
            <person name="Schmutz J."/>
        </authorList>
    </citation>
    <scope>NUCLEOTIDE SEQUENCE</scope>
    <source>
        <strain evidence="4">AP13</strain>
    </source>
</reference>
<comment type="caution">
    <text evidence="4">The sequence shown here is derived from an EMBL/GenBank/DDBJ whole genome shotgun (WGS) entry which is preliminary data.</text>
</comment>
<dbReference type="InterPro" id="IPR006121">
    <property type="entry name" value="HMA_dom"/>
</dbReference>
<dbReference type="AlphaFoldDB" id="A0A8T0NUL3"/>
<evidence type="ECO:0000313" key="4">
    <source>
        <dbReference type="EMBL" id="KAG2550856.1"/>
    </source>
</evidence>
<dbReference type="PANTHER" id="PTHR22814:SF365">
    <property type="entry name" value="CHAPERONE, PUTATIVE-RELATED"/>
    <property type="match status" value="1"/>
</dbReference>
<feature type="compositionally biased region" description="Basic and acidic residues" evidence="2">
    <location>
        <begin position="156"/>
        <end position="170"/>
    </location>
</feature>
<gene>
    <name evidence="4" type="ORF">PVAP13_9KG105600</name>
</gene>
<dbReference type="EMBL" id="CM029053">
    <property type="protein sequence ID" value="KAG2550856.1"/>
    <property type="molecule type" value="Genomic_DNA"/>
</dbReference>
<evidence type="ECO:0000259" key="3">
    <source>
        <dbReference type="PROSITE" id="PS50846"/>
    </source>
</evidence>
<proteinExistence type="predicted"/>
<dbReference type="Proteomes" id="UP000823388">
    <property type="component" value="Chromosome 9K"/>
</dbReference>
<name>A0A8T0NUL3_PANVG</name>
<sequence length="192" mass="21165">MADVVSDLVLSFFCCCFYAPGDLRGARHYGGGHAHPAGRNAPCCHRGAGGRGRRVSLQTVELKVRMCCDGCERVVRQALQNLRGVDSVQVSVPMEKVTVTGYVDRAEVLREVRRSGRKAEFWPSGAAPLWFTSPRSYFRDGGGSYRRGSYNYRRHGYSDGGRHGRMREPARGAGPAGDMFNDDDVNAACRIM</sequence>
<evidence type="ECO:0000313" key="5">
    <source>
        <dbReference type="Proteomes" id="UP000823388"/>
    </source>
</evidence>
<dbReference type="Gene3D" id="3.30.70.100">
    <property type="match status" value="1"/>
</dbReference>
<organism evidence="4 5">
    <name type="scientific">Panicum virgatum</name>
    <name type="common">Blackwell switchgrass</name>
    <dbReference type="NCBI Taxonomy" id="38727"/>
    <lineage>
        <taxon>Eukaryota</taxon>
        <taxon>Viridiplantae</taxon>
        <taxon>Streptophyta</taxon>
        <taxon>Embryophyta</taxon>
        <taxon>Tracheophyta</taxon>
        <taxon>Spermatophyta</taxon>
        <taxon>Magnoliopsida</taxon>
        <taxon>Liliopsida</taxon>
        <taxon>Poales</taxon>
        <taxon>Poaceae</taxon>
        <taxon>PACMAD clade</taxon>
        <taxon>Panicoideae</taxon>
        <taxon>Panicodae</taxon>
        <taxon>Paniceae</taxon>
        <taxon>Panicinae</taxon>
        <taxon>Panicum</taxon>
        <taxon>Panicum sect. Hiantes</taxon>
    </lineage>
</organism>
<feature type="region of interest" description="Disordered" evidence="2">
    <location>
        <begin position="156"/>
        <end position="179"/>
    </location>
</feature>
<dbReference type="CDD" id="cd00371">
    <property type="entry name" value="HMA"/>
    <property type="match status" value="1"/>
</dbReference>
<evidence type="ECO:0000256" key="1">
    <source>
        <dbReference type="ARBA" id="ARBA00022723"/>
    </source>
</evidence>
<accession>A0A8T0NUL3</accession>
<protein>
    <recommendedName>
        <fullName evidence="3">HMA domain-containing protein</fullName>
    </recommendedName>
</protein>
<dbReference type="OrthoDB" id="689350at2759"/>
<dbReference type="PANTHER" id="PTHR22814">
    <property type="entry name" value="COPPER TRANSPORT PROTEIN ATOX1-RELATED"/>
    <property type="match status" value="1"/>
</dbReference>
<keyword evidence="5" id="KW-1185">Reference proteome</keyword>
<dbReference type="Pfam" id="PF00403">
    <property type="entry name" value="HMA"/>
    <property type="match status" value="1"/>
</dbReference>
<dbReference type="InterPro" id="IPR036163">
    <property type="entry name" value="HMA_dom_sf"/>
</dbReference>
<dbReference type="GO" id="GO:0046872">
    <property type="term" value="F:metal ion binding"/>
    <property type="evidence" value="ECO:0007669"/>
    <property type="project" value="UniProtKB-KW"/>
</dbReference>